<keyword evidence="4" id="KW-0808">Transferase</keyword>
<sequence>MNRFMKGIALTLMAGAAVGMIACTDNFNVDDSQEIAAVSRSVYAGTNGSVSVTEMNNGNLTVSYNAGSQKNFVRLYVSEGNGTGLVLANQDMNYSNGVYTYSLNHPTFTDDSEIYVGVLVNDGGVEKMVPQGSLSDSTSWTRITYGVETGSGSSEAEFSSSDKYTIVAKCSGKGLDVAEWSETHGTNIQQWGLGDNQANQQWILENAGDGYYAIVSVHSGYCLDVADWGTEDGVNVLQWDNNKTANQLWKFESQENGYYKITNKHSGKVLDVSAASTEDGANVQQWTWNGTDAQLWAVSKAGTSSDSEDSDNGTGTNPDIGLSGTLAVTESEAAAAYSSLAAPKDSGYVSFTFENVTNGKFKNNEIFIVVLYQRNDGIYYWGRPDGTYKAVGANEYCDNYSYTIEDNNGINGCRVFNIPKNTNGARIFYSYGSKMSIHGPENGVGVVFPSIANTNDPDYNKYYDWLEYTIRDDGVTWVNTTQVDQFGFPALITAYASNGSVRSNGDGLFTQTGVTASRDEVYAAYKNYMAAKGVSGDFDCLAEEYRIVCPGKSSKFNKNYLDEYINEVWNYWTTHSTTVRHAQGKFTLTSDGTNLKFYCTESYNPAMCSVGETYYVYGKPTTEQAFEGSGCLATDTKGNGMEPALQAWVCAALNRHVATSSDDPAWGFTSAPAPANYNAAYYQGGAANYYSGFWHSISTNNGLAYGFCYDDVHEQSSTTVVIDCQKIWVRLGF</sequence>
<dbReference type="PROSITE" id="PS51257">
    <property type="entry name" value="PROKAR_LIPOPROTEIN"/>
    <property type="match status" value="1"/>
</dbReference>
<dbReference type="GO" id="GO:0016740">
    <property type="term" value="F:transferase activity"/>
    <property type="evidence" value="ECO:0007669"/>
    <property type="project" value="UniProtKB-KW"/>
</dbReference>
<feature type="region of interest" description="Disordered" evidence="1">
    <location>
        <begin position="299"/>
        <end position="322"/>
    </location>
</feature>
<dbReference type="Gene3D" id="3.30.920.50">
    <property type="entry name" value="Beta-1,3-glucanase, C-terminal domain"/>
    <property type="match status" value="1"/>
</dbReference>
<dbReference type="InterPro" id="IPR000772">
    <property type="entry name" value="Ricin_B_lectin"/>
</dbReference>
<dbReference type="Pfam" id="PF14200">
    <property type="entry name" value="RicinB_lectin_2"/>
    <property type="match status" value="2"/>
</dbReference>
<dbReference type="Proteomes" id="UP000593591">
    <property type="component" value="Chromosome"/>
</dbReference>
<dbReference type="EMBL" id="JACHFR010000001">
    <property type="protein sequence ID" value="MBB5218406.1"/>
    <property type="molecule type" value="Genomic_DNA"/>
</dbReference>
<dbReference type="Gene3D" id="2.80.10.50">
    <property type="match status" value="2"/>
</dbReference>
<feature type="signal peptide" evidence="2">
    <location>
        <begin position="1"/>
        <end position="21"/>
    </location>
</feature>
<protein>
    <submittedName>
        <fullName evidence="4">Acyl CoA:acetate/3-ketoacid CoA transferase alpha subunit</fullName>
    </submittedName>
</protein>
<dbReference type="InterPro" id="IPR032477">
    <property type="entry name" value="Glyco_hydro_64"/>
</dbReference>
<dbReference type="SMART" id="SM00458">
    <property type="entry name" value="RICIN"/>
    <property type="match status" value="1"/>
</dbReference>
<keyword evidence="2" id="KW-0732">Signal</keyword>
<gene>
    <name evidence="5" type="ORF">DYE49_05305</name>
    <name evidence="4" type="ORF">HNP77_000750</name>
</gene>
<reference evidence="4 6" key="2">
    <citation type="submission" date="2020-08" db="EMBL/GenBank/DDBJ databases">
        <title>Genomic Encyclopedia of Type Strains, Phase IV (KMG-IV): sequencing the most valuable type-strain genomes for metagenomic binning, comparative biology and taxonomic classification.</title>
        <authorList>
            <person name="Goeker M."/>
        </authorList>
    </citation>
    <scope>NUCLEOTIDE SEQUENCE [LARGE SCALE GENOMIC DNA]</scope>
    <source>
        <strain evidence="4 6">DSM 103679</strain>
    </source>
</reference>
<dbReference type="RefSeq" id="WP_184651825.1">
    <property type="nucleotide sequence ID" value="NZ_JACHFR010000001.1"/>
</dbReference>
<dbReference type="CDD" id="cd00161">
    <property type="entry name" value="beta-trefoil_Ricin-like"/>
    <property type="match status" value="1"/>
</dbReference>
<dbReference type="PANTHER" id="PTHR38165:SF1">
    <property type="entry name" value="GLUCANASE B"/>
    <property type="match status" value="1"/>
</dbReference>
<dbReference type="AlphaFoldDB" id="A0A840SEP4"/>
<dbReference type="PROSITE" id="PS52006">
    <property type="entry name" value="GH64"/>
    <property type="match status" value="1"/>
</dbReference>
<evidence type="ECO:0000313" key="5">
    <source>
        <dbReference type="EMBL" id="QOS39902.1"/>
    </source>
</evidence>
<dbReference type="InterPro" id="IPR042517">
    <property type="entry name" value="Glyco_hydro_64_N_2"/>
</dbReference>
<proteinExistence type="predicted"/>
<evidence type="ECO:0000256" key="1">
    <source>
        <dbReference type="SAM" id="MobiDB-lite"/>
    </source>
</evidence>
<dbReference type="EMBL" id="CP031517">
    <property type="protein sequence ID" value="QOS39902.1"/>
    <property type="molecule type" value="Genomic_DNA"/>
</dbReference>
<evidence type="ECO:0000313" key="7">
    <source>
        <dbReference type="Proteomes" id="UP000593591"/>
    </source>
</evidence>
<dbReference type="Pfam" id="PF16483">
    <property type="entry name" value="Glyco_hydro_64"/>
    <property type="match status" value="1"/>
</dbReference>
<dbReference type="PANTHER" id="PTHR38165">
    <property type="match status" value="1"/>
</dbReference>
<evidence type="ECO:0000256" key="2">
    <source>
        <dbReference type="SAM" id="SignalP"/>
    </source>
</evidence>
<dbReference type="InterPro" id="IPR037398">
    <property type="entry name" value="Glyco_hydro_64_fam"/>
</dbReference>
<organism evidence="4 6">
    <name type="scientific">Treponema rectale</name>
    <dbReference type="NCBI Taxonomy" id="744512"/>
    <lineage>
        <taxon>Bacteria</taxon>
        <taxon>Pseudomonadati</taxon>
        <taxon>Spirochaetota</taxon>
        <taxon>Spirochaetia</taxon>
        <taxon>Spirochaetales</taxon>
        <taxon>Treponemataceae</taxon>
        <taxon>Treponema</taxon>
    </lineage>
</organism>
<evidence type="ECO:0000313" key="6">
    <source>
        <dbReference type="Proteomes" id="UP000578697"/>
    </source>
</evidence>
<evidence type="ECO:0000259" key="3">
    <source>
        <dbReference type="PROSITE" id="PS52006"/>
    </source>
</evidence>
<reference evidence="5 7" key="1">
    <citation type="submission" date="2018-08" db="EMBL/GenBank/DDBJ databases">
        <title>The first complete genome of Treponema rectale (CHPAT), a commensal spirochete of the bovine rectum.</title>
        <authorList>
            <person name="Staton G.J."/>
            <person name="Clegg S.R."/>
            <person name="Carter S.D."/>
            <person name="Radford A.D."/>
            <person name="Darby A."/>
            <person name="Hall N."/>
            <person name="Birtles R.J."/>
            <person name="Evans N.J."/>
        </authorList>
    </citation>
    <scope>NUCLEOTIDE SEQUENCE [LARGE SCALE GENOMIC DNA]</scope>
    <source>
        <strain evidence="5 7">CHPA</strain>
    </source>
</reference>
<accession>A0A840SEP4</accession>
<dbReference type="SUPFAM" id="SSF50370">
    <property type="entry name" value="Ricin B-like lectins"/>
    <property type="match status" value="1"/>
</dbReference>
<dbReference type="KEGG" id="trc:DYE49_05305"/>
<dbReference type="PROSITE" id="PS50231">
    <property type="entry name" value="RICIN_B_LECTIN"/>
    <property type="match status" value="1"/>
</dbReference>
<feature type="chain" id="PRO_5033940613" evidence="2">
    <location>
        <begin position="22"/>
        <end position="733"/>
    </location>
</feature>
<keyword evidence="6" id="KW-1185">Reference proteome</keyword>
<dbReference type="Proteomes" id="UP000578697">
    <property type="component" value="Unassembled WGS sequence"/>
</dbReference>
<feature type="domain" description="GH64" evidence="3">
    <location>
        <begin position="346"/>
        <end position="733"/>
    </location>
</feature>
<dbReference type="InterPro" id="IPR035992">
    <property type="entry name" value="Ricin_B-like_lectins"/>
</dbReference>
<dbReference type="Gene3D" id="2.60.110.10">
    <property type="entry name" value="Thaumatin"/>
    <property type="match status" value="1"/>
</dbReference>
<evidence type="ECO:0000313" key="4">
    <source>
        <dbReference type="EMBL" id="MBB5218406.1"/>
    </source>
</evidence>
<dbReference type="InterPro" id="IPR037176">
    <property type="entry name" value="Osmotin/thaumatin-like_sf"/>
</dbReference>
<name>A0A840SEP4_9SPIR</name>